<sequence>MIDTRRPYSVASLAERWSCSAGSVRNLIACGKLGSFQHGKLIRIPAAEVDRYEGNPPDSGSEDGAPAAPSPAPRPVAALPQPNYGAQSRASTLPDWPGAMKRKTAAAYLDLSEAAFDRDVAAGVLPPSFVLGGKPHWRKEALDKALELLCGDGPVPEHIRRFEERHGIKGGL</sequence>
<dbReference type="AlphaFoldDB" id="A0A7W7NVE5"/>
<comment type="caution">
    <text evidence="2">The sequence shown here is derived from an EMBL/GenBank/DDBJ whole genome shotgun (WGS) entry which is preliminary data.</text>
</comment>
<dbReference type="Proteomes" id="UP000555448">
    <property type="component" value="Unassembled WGS sequence"/>
</dbReference>
<keyword evidence="3" id="KW-1185">Reference proteome</keyword>
<name>A0A7W7NVE5_9SPHN</name>
<evidence type="ECO:0000256" key="1">
    <source>
        <dbReference type="SAM" id="MobiDB-lite"/>
    </source>
</evidence>
<feature type="region of interest" description="Disordered" evidence="1">
    <location>
        <begin position="50"/>
        <end position="97"/>
    </location>
</feature>
<organism evidence="2 3">
    <name type="scientific">Novosphingobium chloroacetimidivorans</name>
    <dbReference type="NCBI Taxonomy" id="1428314"/>
    <lineage>
        <taxon>Bacteria</taxon>
        <taxon>Pseudomonadati</taxon>
        <taxon>Pseudomonadota</taxon>
        <taxon>Alphaproteobacteria</taxon>
        <taxon>Sphingomonadales</taxon>
        <taxon>Sphingomonadaceae</taxon>
        <taxon>Novosphingobium</taxon>
    </lineage>
</organism>
<dbReference type="EMBL" id="JACHLR010000002">
    <property type="protein sequence ID" value="MBB4857209.1"/>
    <property type="molecule type" value="Genomic_DNA"/>
</dbReference>
<gene>
    <name evidence="2" type="ORF">HNO88_000516</name>
</gene>
<evidence type="ECO:0000313" key="3">
    <source>
        <dbReference type="Proteomes" id="UP000555448"/>
    </source>
</evidence>
<accession>A0A7W7NVE5</accession>
<dbReference type="RefSeq" id="WP_184242511.1">
    <property type="nucleotide sequence ID" value="NZ_JACHLR010000002.1"/>
</dbReference>
<reference evidence="2 3" key="1">
    <citation type="submission" date="2020-08" db="EMBL/GenBank/DDBJ databases">
        <title>Functional genomics of gut bacteria from endangered species of beetles.</title>
        <authorList>
            <person name="Carlos-Shanley C."/>
        </authorList>
    </citation>
    <scope>NUCLEOTIDE SEQUENCE [LARGE SCALE GENOMIC DNA]</scope>
    <source>
        <strain evidence="2 3">S00245</strain>
    </source>
</reference>
<proteinExistence type="predicted"/>
<evidence type="ECO:0000313" key="2">
    <source>
        <dbReference type="EMBL" id="MBB4857209.1"/>
    </source>
</evidence>
<protein>
    <submittedName>
        <fullName evidence="2">Excisionase family DNA binding protein</fullName>
    </submittedName>
</protein>